<evidence type="ECO:0000256" key="4">
    <source>
        <dbReference type="ARBA" id="ARBA00022927"/>
    </source>
</evidence>
<dbReference type="GO" id="GO:0031080">
    <property type="term" value="C:nuclear pore outer ring"/>
    <property type="evidence" value="ECO:0007669"/>
    <property type="project" value="TreeGrafter"/>
</dbReference>
<accession>A0AAN7TVJ0</accession>
<keyword evidence="8 9" id="KW-0539">Nucleus</keyword>
<proteinExistence type="inferred from homology"/>
<dbReference type="EMBL" id="JAVFKY010000002">
    <property type="protein sequence ID" value="KAK5580619.1"/>
    <property type="molecule type" value="Genomic_DNA"/>
</dbReference>
<comment type="subunit">
    <text evidence="9">Part of the nuclear pore complex (NPC).</text>
</comment>
<name>A0AAN7TVJ0_9MYCE</name>
<comment type="subcellular location">
    <subcellularLocation>
        <location evidence="9">Nucleus</location>
        <location evidence="9">Nuclear pore complex</location>
    </subcellularLocation>
    <subcellularLocation>
        <location evidence="9">Nucleus membrane</location>
    </subcellularLocation>
</comment>
<dbReference type="InterPro" id="IPR007252">
    <property type="entry name" value="Nup84/Nup107"/>
</dbReference>
<comment type="function">
    <text evidence="9">Functions as a component of the nuclear pore complex (NPC).</text>
</comment>
<dbReference type="PANTHER" id="PTHR13003">
    <property type="entry name" value="NUP107-RELATED"/>
    <property type="match status" value="1"/>
</dbReference>
<dbReference type="GO" id="GO:0000973">
    <property type="term" value="P:post-transcriptional tethering of RNA polymerase II gene DNA at nuclear periphery"/>
    <property type="evidence" value="ECO:0007669"/>
    <property type="project" value="TreeGrafter"/>
</dbReference>
<dbReference type="AlphaFoldDB" id="A0AAN7TVJ0"/>
<protein>
    <recommendedName>
        <fullName evidence="9">Nuclear pore complex protein</fullName>
    </recommendedName>
</protein>
<dbReference type="Gene3D" id="1.10.3450.20">
    <property type="match status" value="1"/>
</dbReference>
<evidence type="ECO:0000256" key="9">
    <source>
        <dbReference type="RuleBase" id="RU365072"/>
    </source>
</evidence>
<reference evidence="10 11" key="1">
    <citation type="submission" date="2023-11" db="EMBL/GenBank/DDBJ databases">
        <title>Dfirmibasis_genome.</title>
        <authorList>
            <person name="Edelbroek B."/>
            <person name="Kjellin J."/>
            <person name="Jerlstrom-Hultqvist J."/>
            <person name="Soderbom F."/>
        </authorList>
    </citation>
    <scope>NUCLEOTIDE SEQUENCE [LARGE SCALE GENOMIC DNA]</scope>
    <source>
        <strain evidence="10 11">TNS-C-14</strain>
    </source>
</reference>
<keyword evidence="5 9" id="KW-0811">Translocation</keyword>
<dbReference type="FunFam" id="1.10.3450.20:FF:000001">
    <property type="entry name" value="Nuclear pore complex protein"/>
    <property type="match status" value="1"/>
</dbReference>
<gene>
    <name evidence="10" type="ORF">RB653_000641</name>
</gene>
<evidence type="ECO:0000256" key="8">
    <source>
        <dbReference type="ARBA" id="ARBA00023242"/>
    </source>
</evidence>
<dbReference type="GO" id="GO:0031965">
    <property type="term" value="C:nuclear membrane"/>
    <property type="evidence" value="ECO:0007669"/>
    <property type="project" value="UniProtKB-SubCell"/>
</dbReference>
<dbReference type="PANTHER" id="PTHR13003:SF2">
    <property type="entry name" value="NUCLEAR PORE COMPLEX PROTEIN NUP107"/>
    <property type="match status" value="1"/>
</dbReference>
<keyword evidence="2 9" id="KW-0813">Transport</keyword>
<dbReference type="Pfam" id="PF04121">
    <property type="entry name" value="Nup84_Nup100"/>
    <property type="match status" value="1"/>
</dbReference>
<evidence type="ECO:0000313" key="10">
    <source>
        <dbReference type="EMBL" id="KAK5580619.1"/>
    </source>
</evidence>
<comment type="similarity">
    <text evidence="1 9">Belongs to the nucleoporin Nup84/Nup107 family.</text>
</comment>
<organism evidence="10 11">
    <name type="scientific">Dictyostelium firmibasis</name>
    <dbReference type="NCBI Taxonomy" id="79012"/>
    <lineage>
        <taxon>Eukaryota</taxon>
        <taxon>Amoebozoa</taxon>
        <taxon>Evosea</taxon>
        <taxon>Eumycetozoa</taxon>
        <taxon>Dictyostelia</taxon>
        <taxon>Dictyosteliales</taxon>
        <taxon>Dictyosteliaceae</taxon>
        <taxon>Dictyostelium</taxon>
    </lineage>
</organism>
<evidence type="ECO:0000256" key="7">
    <source>
        <dbReference type="ARBA" id="ARBA00023136"/>
    </source>
</evidence>
<dbReference type="GO" id="GO:0017056">
    <property type="term" value="F:structural constituent of nuclear pore"/>
    <property type="evidence" value="ECO:0007669"/>
    <property type="project" value="UniProtKB-UniRule"/>
</dbReference>
<evidence type="ECO:0000256" key="2">
    <source>
        <dbReference type="ARBA" id="ARBA00022448"/>
    </source>
</evidence>
<dbReference type="Proteomes" id="UP001344447">
    <property type="component" value="Unassembled WGS sequence"/>
</dbReference>
<keyword evidence="7 9" id="KW-0472">Membrane</keyword>
<evidence type="ECO:0000256" key="5">
    <source>
        <dbReference type="ARBA" id="ARBA00023010"/>
    </source>
</evidence>
<keyword evidence="6 9" id="KW-0906">Nuclear pore complex</keyword>
<evidence type="ECO:0000256" key="1">
    <source>
        <dbReference type="ARBA" id="ARBA00009510"/>
    </source>
</evidence>
<keyword evidence="11" id="KW-1185">Reference proteome</keyword>
<dbReference type="Gene3D" id="1.20.190.50">
    <property type="match status" value="1"/>
</dbReference>
<dbReference type="GO" id="GO:0006606">
    <property type="term" value="P:protein import into nucleus"/>
    <property type="evidence" value="ECO:0007669"/>
    <property type="project" value="TreeGrafter"/>
</dbReference>
<keyword evidence="4" id="KW-0653">Protein transport</keyword>
<sequence>MSDNFKWNLGNNLNINNNNNNNNNDDFFNTQPFNDNKFDFSILPDDNNEDEFRGIVNNNNNNNTIVKGDGGIFGNTQINFNNNNQFSNSLFGNTMVNNNNYNNNNNEEVYTINNNNNNQDFEMDNQQLQTNQIEMEDDENQFDNIFNDKSRTDDTIYHNTLEYELQPKPNDPHLIPIQLSDTFLKLSQAKINSINDDESNKLFYMQNNRKQKEQQLKNYQMEKDTWSILKRLFEYRDIQRGIDQKEKIDISQPNQVQVYNYLIKKDYKLRENLILLEWLEEMASQVELNDNDQVFWEHTFIKLKKSNAITMLTNNQMVSELDPDAMSRQNKPIDKDDEKNQARFLKTVWSFLRAGDRVGAAEYCTNVGQFWRAQTLIGLNYYEGEQNIGNPYFNLWKSNCLNISKNSNDQYERAIYGLLCGNLDATLPIQKNWYDYFWCYLRVLYDETLYRELKPYRSPLSIEEDIDSPPSTSISQINTPKDILEILKNTTSQIEIKNQSENPYHQIQELIIADDYLILFNSLPNLLLKNKTPEFNRFAVLLILFFRKREQYELTSTSEDCPENIVINEYVQHLINSQQYELVALYTSLLNNESLQVDVYSKFLVNIIDPNQRQQLLVLAEKFGLNTQEIAQSVVKAITSRSINTVSNSYENLEFTGFATTINKNKNTKNKPTSTTASSSANKSTVVPNVTDAIINQDSSITTQDDLVKINSIQWLCFEKQLLIKAILQSNLLLRDFISLNKYGAASELLKSLPKDIVMIAKQQSPLNESDTNNIIKEFRDWENYIAANIRINLWLQNYSNQPKISNYLPQSLNNNDNNININNNNNINNIINNSMINSSIAFRLRGNESYAERLDIERRKKEYDDVYGQWNQNNINYGKEAIVSIRSIIKTGWLCPLENQIGLFSEDDQSGLEVTLIRKKCIPSLFKSLYTILIGIDSIQKSSQLCNQIANERFRWYSVFSKKELQEILQLVRESSIRLLNQN</sequence>
<evidence type="ECO:0000256" key="3">
    <source>
        <dbReference type="ARBA" id="ARBA00022816"/>
    </source>
</evidence>
<evidence type="ECO:0000256" key="6">
    <source>
        <dbReference type="ARBA" id="ARBA00023132"/>
    </source>
</evidence>
<evidence type="ECO:0000313" key="11">
    <source>
        <dbReference type="Proteomes" id="UP001344447"/>
    </source>
</evidence>
<dbReference type="GO" id="GO:0006406">
    <property type="term" value="P:mRNA export from nucleus"/>
    <property type="evidence" value="ECO:0007669"/>
    <property type="project" value="TreeGrafter"/>
</dbReference>
<keyword evidence="3" id="KW-0509">mRNA transport</keyword>
<comment type="caution">
    <text evidence="10">The sequence shown here is derived from an EMBL/GenBank/DDBJ whole genome shotgun (WGS) entry which is preliminary data.</text>
</comment>